<evidence type="ECO:0000259" key="1">
    <source>
        <dbReference type="PROSITE" id="PS51186"/>
    </source>
</evidence>
<dbReference type="EMBL" id="QSRJ01000007">
    <property type="protein sequence ID" value="RGL09882.1"/>
    <property type="molecule type" value="Genomic_DNA"/>
</dbReference>
<sequence>MPQYRELTNSELGVELFDHFERKQVVTDCKRKVDGEWTVLADPFIDDWSDSDYSYLVECLKNTLAGGGVVWGAFVDDELKGFASVERKTFGSEGQYMELTSLHVSSDMRRHGMGAVLFLLAADFARNLGVKKLYISSHSAVETQAFYEHMGCVEAEEYNEAAVQREPMDCQLEYVL</sequence>
<dbReference type="AlphaFoldDB" id="A0A3E4QRW4"/>
<dbReference type="SUPFAM" id="SSF55729">
    <property type="entry name" value="Acyl-CoA N-acyltransferases (Nat)"/>
    <property type="match status" value="1"/>
</dbReference>
<keyword evidence="2" id="KW-0808">Transferase</keyword>
<feature type="domain" description="N-acetyltransferase" evidence="1">
    <location>
        <begin position="27"/>
        <end position="173"/>
    </location>
</feature>
<dbReference type="PROSITE" id="PS51186">
    <property type="entry name" value="GNAT"/>
    <property type="match status" value="1"/>
</dbReference>
<dbReference type="Pfam" id="PF00583">
    <property type="entry name" value="Acetyltransf_1"/>
    <property type="match status" value="1"/>
</dbReference>
<accession>A0A3E4QRW4</accession>
<comment type="caution">
    <text evidence="2">The sequence shown here is derived from an EMBL/GenBank/DDBJ whole genome shotgun (WGS) entry which is preliminary data.</text>
</comment>
<evidence type="ECO:0000313" key="3">
    <source>
        <dbReference type="Proteomes" id="UP000260943"/>
    </source>
</evidence>
<dbReference type="Proteomes" id="UP000260943">
    <property type="component" value="Unassembled WGS sequence"/>
</dbReference>
<name>A0A3E4QRW4_9ACTN</name>
<gene>
    <name evidence="2" type="ORF">DXC81_06615</name>
</gene>
<evidence type="ECO:0000313" key="2">
    <source>
        <dbReference type="EMBL" id="RGL09882.1"/>
    </source>
</evidence>
<proteinExistence type="predicted"/>
<dbReference type="InterPro" id="IPR016181">
    <property type="entry name" value="Acyl_CoA_acyltransferase"/>
</dbReference>
<dbReference type="Gene3D" id="3.40.630.30">
    <property type="match status" value="1"/>
</dbReference>
<protein>
    <submittedName>
        <fullName evidence="2">GNAT family N-acetyltransferase</fullName>
    </submittedName>
</protein>
<dbReference type="RefSeq" id="WP_117679721.1">
    <property type="nucleotide sequence ID" value="NZ_QSRJ01000007.1"/>
</dbReference>
<dbReference type="GO" id="GO:0016747">
    <property type="term" value="F:acyltransferase activity, transferring groups other than amino-acyl groups"/>
    <property type="evidence" value="ECO:0007669"/>
    <property type="project" value="InterPro"/>
</dbReference>
<organism evidence="2 3">
    <name type="scientific">Collinsella tanakaei</name>
    <dbReference type="NCBI Taxonomy" id="626935"/>
    <lineage>
        <taxon>Bacteria</taxon>
        <taxon>Bacillati</taxon>
        <taxon>Actinomycetota</taxon>
        <taxon>Coriobacteriia</taxon>
        <taxon>Coriobacteriales</taxon>
        <taxon>Coriobacteriaceae</taxon>
        <taxon>Collinsella</taxon>
    </lineage>
</organism>
<dbReference type="InterPro" id="IPR000182">
    <property type="entry name" value="GNAT_dom"/>
</dbReference>
<reference evidence="2 3" key="1">
    <citation type="submission" date="2018-08" db="EMBL/GenBank/DDBJ databases">
        <title>A genome reference for cultivated species of the human gut microbiota.</title>
        <authorList>
            <person name="Zou Y."/>
            <person name="Xue W."/>
            <person name="Luo G."/>
        </authorList>
    </citation>
    <scope>NUCLEOTIDE SEQUENCE [LARGE SCALE GENOMIC DNA]</scope>
    <source>
        <strain evidence="2 3">TF08-14</strain>
    </source>
</reference>